<evidence type="ECO:0000313" key="11">
    <source>
        <dbReference type="Proteomes" id="UP000031672"/>
    </source>
</evidence>
<dbReference type="Pfam" id="PF12561">
    <property type="entry name" value="TagA"/>
    <property type="match status" value="1"/>
</dbReference>
<evidence type="ECO:0000256" key="6">
    <source>
        <dbReference type="ARBA" id="ARBA00023049"/>
    </source>
</evidence>
<keyword evidence="11" id="KW-1185">Reference proteome</keyword>
<evidence type="ECO:0000256" key="3">
    <source>
        <dbReference type="ARBA" id="ARBA00022723"/>
    </source>
</evidence>
<dbReference type="PANTHER" id="PTHR39540">
    <property type="match status" value="1"/>
</dbReference>
<comment type="cofactor">
    <cofactor evidence="1">
        <name>Zn(2+)</name>
        <dbReference type="ChEBI" id="CHEBI:29105"/>
    </cofactor>
</comment>
<evidence type="ECO:0000256" key="7">
    <source>
        <dbReference type="PROSITE-ProRule" id="PRU01031"/>
    </source>
</evidence>
<dbReference type="InterPro" id="IPR022218">
    <property type="entry name" value="TagA_dom"/>
</dbReference>
<evidence type="ECO:0000256" key="4">
    <source>
        <dbReference type="ARBA" id="ARBA00022801"/>
    </source>
</evidence>
<protein>
    <recommendedName>
        <fullName evidence="9">Peptidase M66 domain-containing protein</fullName>
    </recommendedName>
</protein>
<dbReference type="OrthoDB" id="6229465at2"/>
<dbReference type="PANTHER" id="PTHR39540:SF1">
    <property type="entry name" value="DICTOMALLEIN-1-RELATED"/>
    <property type="match status" value="1"/>
</dbReference>
<evidence type="ECO:0000256" key="2">
    <source>
        <dbReference type="ARBA" id="ARBA00022670"/>
    </source>
</evidence>
<dbReference type="InterPro" id="IPR019503">
    <property type="entry name" value="Peptidase_M66_dom"/>
</dbReference>
<dbReference type="GO" id="GO:0004222">
    <property type="term" value="F:metalloendopeptidase activity"/>
    <property type="evidence" value="ECO:0007669"/>
    <property type="project" value="InterPro"/>
</dbReference>
<dbReference type="EMBL" id="JTKH01000024">
    <property type="protein sequence ID" value="KII76105.1"/>
    <property type="molecule type" value="Genomic_DNA"/>
</dbReference>
<dbReference type="STRING" id="1461322.OJ16_14895"/>
<dbReference type="Pfam" id="PF10462">
    <property type="entry name" value="Peptidase_M66"/>
    <property type="match status" value="1"/>
</dbReference>
<feature type="signal peptide" evidence="8">
    <location>
        <begin position="1"/>
        <end position="23"/>
    </location>
</feature>
<evidence type="ECO:0000259" key="9">
    <source>
        <dbReference type="PROSITE" id="PS51694"/>
    </source>
</evidence>
<keyword evidence="3" id="KW-0479">Metal-binding</keyword>
<accession>A0A0C2NSQ3</accession>
<dbReference type="AlphaFoldDB" id="A0A0C2NSQ3"/>
<feature type="domain" description="Peptidase M66" evidence="9">
    <location>
        <begin position="312"/>
        <end position="569"/>
    </location>
</feature>
<dbReference type="Proteomes" id="UP000031672">
    <property type="component" value="Unassembled WGS sequence"/>
</dbReference>
<keyword evidence="4" id="KW-0378">Hydrolase</keyword>
<evidence type="ECO:0000256" key="1">
    <source>
        <dbReference type="ARBA" id="ARBA00001947"/>
    </source>
</evidence>
<keyword evidence="8" id="KW-0732">Signal</keyword>
<proteinExistence type="predicted"/>
<gene>
    <name evidence="10" type="ORF">OJ16_14895</name>
</gene>
<sequence length="1083" mass="121784">MKIKPLTLAISSLLMVGATHTFASTAGLSSTAMMQQMQQQVELRIKEVKALAEDPANFEVVNGKRHLKYRDYLYDLSPDGNPMFFPFIDGDEYADASAAAMFDFVKGQWKIINEWDGVFIYHDQFGYNYMEDDKQCNVRYLAGSHNNTLVTQATTNCQPYEAAVTDAHGFIDELEVENHLSGDFNAQVRFIQNQTADAFGNDAKEQQRVVSQREALVVVTPEFGYDPQMLQLEISKDGVLIDKVVMTNPQQILKSDRSVDDERPDVLYSKRSFTTVLPWHVMEKGLSLSITTWHGKKGILSEDQIEFGAPTHLEFPMIRIGMLTQPQGVKHLEQDAAHYTSELFQRYPVASMTVRPYSPLYLDKIVTADNRIIEGYSEENATVYSSGINAEIATSLITLGIVNANAGLASAAPTVWRADYFPQVGIVHPIGRYKNSNGQVQNIAHGLLAGTGYVQLLDTIYNEATHEIGHALGLADYEGGRINLTHKATSGWGYDAYAGLMADNINWHNKVDGDYGYGDIMVTPFKEKYGYGSDPMGGGNFDSSSSSYPLFTSYGSKRMQNFLERKNYLDLSFATGYAHWDSNSQTMQEVTESTNPLPIKQGADVITVIGYYDPMKENTSYIYPEVYSTLGNVFAYPSPELGQCWATVTYADETTDVFGLIGKRQKLDWSNKLHVNLDRDRDPLSISVACPEMGPSEIVREQVLEESGQPRFFAWGDNNRQGTPGDVFEYHRGSDIEYYRLKTNTYWYFPNSGQSNHQWEFMGYLTDMVEDRLAHLDYDGLGTVELDRRVFSDNPQEPAPAAFVGKGHGYQAAIDSRPVLADNQELLTLDFTNIAEFDRWVADNYGQKVLNNGITLASEKVGALYVNPNTVMGSRDYWLRKTTTAGAIPTTQQSNVDWKYLGSADDYVSMAFNPLVLDRSDSGVDDKILAYYSQEKLFTWAESATTGWGNLENAVFVAPTESGDNKQYFMQKRPGQGGEFPTNQQSDADWYFLGSEASITEDIAELNTNQALFEERVLAWYKQEVFGHWGSNNQYGTVGDIYDYEFGGKTHYYRLKTGWYSYFPHPNAGVDASDKHWQYLGHF</sequence>
<dbReference type="RefSeq" id="WP_040992039.1">
    <property type="nucleotide sequence ID" value="NZ_JTKH01000024.1"/>
</dbReference>
<dbReference type="Gene3D" id="3.30.160.280">
    <property type="match status" value="4"/>
</dbReference>
<keyword evidence="5" id="KW-0862">Zinc</keyword>
<dbReference type="GO" id="GO:0046872">
    <property type="term" value="F:metal ion binding"/>
    <property type="evidence" value="ECO:0007669"/>
    <property type="project" value="UniProtKB-KW"/>
</dbReference>
<accession>A0A0C2NIF8</accession>
<evidence type="ECO:0000256" key="8">
    <source>
        <dbReference type="SAM" id="SignalP"/>
    </source>
</evidence>
<dbReference type="PROSITE" id="PS51694">
    <property type="entry name" value="PEPTIDASE_M66"/>
    <property type="match status" value="1"/>
</dbReference>
<organism evidence="10 11">
    <name type="scientific">Vibrio renipiscarius</name>
    <dbReference type="NCBI Taxonomy" id="1461322"/>
    <lineage>
        <taxon>Bacteria</taxon>
        <taxon>Pseudomonadati</taxon>
        <taxon>Pseudomonadota</taxon>
        <taxon>Gammaproteobacteria</taxon>
        <taxon>Vibrionales</taxon>
        <taxon>Vibrionaceae</taxon>
        <taxon>Vibrio</taxon>
    </lineage>
</organism>
<comment type="caution">
    <text evidence="10">The sequence shown here is derived from an EMBL/GenBank/DDBJ whole genome shotgun (WGS) entry which is preliminary data.</text>
</comment>
<keyword evidence="2" id="KW-0645">Protease</keyword>
<dbReference type="InterPro" id="IPR051256">
    <property type="entry name" value="Dictomallein"/>
</dbReference>
<reference evidence="10 11" key="1">
    <citation type="submission" date="2014-11" db="EMBL/GenBank/DDBJ databases">
        <title>Draft Genome Sequence of Vibrio piscirenalis strains CECT 8603T and CECT 8604, two marine Gammaproteobacterium isolated from cultured gilthead sea bream (Sparus aurata).</title>
        <authorList>
            <person name="Arahal D.R."/>
            <person name="Rodrigo-Torres L."/>
            <person name="Lucena T."/>
            <person name="Pujalte M.J."/>
        </authorList>
    </citation>
    <scope>NUCLEOTIDE SEQUENCE [LARGE SCALE GENOMIC DNA]</scope>
    <source>
        <strain evidence="10 11">DCR 1-4-2</strain>
    </source>
</reference>
<comment type="caution">
    <text evidence="7">Lacks conserved residue(s) required for the propagation of feature annotation.</text>
</comment>
<name>A0A0C2NSQ3_9VIBR</name>
<evidence type="ECO:0000256" key="5">
    <source>
        <dbReference type="ARBA" id="ARBA00022833"/>
    </source>
</evidence>
<feature type="chain" id="PRO_5009758867" description="Peptidase M66 domain-containing protein" evidence="8">
    <location>
        <begin position="24"/>
        <end position="1083"/>
    </location>
</feature>
<keyword evidence="6" id="KW-0482">Metalloprotease</keyword>
<dbReference type="GO" id="GO:0006508">
    <property type="term" value="P:proteolysis"/>
    <property type="evidence" value="ECO:0007669"/>
    <property type="project" value="UniProtKB-KW"/>
</dbReference>
<evidence type="ECO:0000313" key="10">
    <source>
        <dbReference type="EMBL" id="KII76105.1"/>
    </source>
</evidence>